<evidence type="ECO:0000313" key="2">
    <source>
        <dbReference type="Proteomes" id="UP000038040"/>
    </source>
</evidence>
<dbReference type="EMBL" id="UYYG01000008">
    <property type="protein sequence ID" value="VDN50860.1"/>
    <property type="molecule type" value="Genomic_DNA"/>
</dbReference>
<accession>A0A0N4UEM8</accession>
<keyword evidence="3" id="KW-1185">Reference proteome</keyword>
<dbReference type="AlphaFoldDB" id="A0A0N4UEM8"/>
<dbReference type="WBParaSite" id="DME_0000583901-mRNA-1">
    <property type="protein sequence ID" value="DME_0000583901-mRNA-1"/>
    <property type="gene ID" value="DME_0000583901"/>
</dbReference>
<evidence type="ECO:0000313" key="4">
    <source>
        <dbReference type="WBParaSite" id="DME_0000583901-mRNA-1"/>
    </source>
</evidence>
<reference evidence="1 3" key="2">
    <citation type="submission" date="2018-11" db="EMBL/GenBank/DDBJ databases">
        <authorList>
            <consortium name="Pathogen Informatics"/>
        </authorList>
    </citation>
    <scope>NUCLEOTIDE SEQUENCE [LARGE SCALE GENOMIC DNA]</scope>
</reference>
<dbReference type="Proteomes" id="UP000038040">
    <property type="component" value="Unplaced"/>
</dbReference>
<reference evidence="4" key="1">
    <citation type="submission" date="2017-02" db="UniProtKB">
        <authorList>
            <consortium name="WormBaseParasite"/>
        </authorList>
    </citation>
    <scope>IDENTIFICATION</scope>
</reference>
<name>A0A0N4UEM8_DRAME</name>
<dbReference type="Proteomes" id="UP000274756">
    <property type="component" value="Unassembled WGS sequence"/>
</dbReference>
<proteinExistence type="predicted"/>
<gene>
    <name evidence="1" type="ORF">DME_LOCUS833</name>
</gene>
<evidence type="ECO:0000313" key="3">
    <source>
        <dbReference type="Proteomes" id="UP000274756"/>
    </source>
</evidence>
<evidence type="ECO:0000313" key="1">
    <source>
        <dbReference type="EMBL" id="VDN50860.1"/>
    </source>
</evidence>
<sequence>MHKNRFEWLNSISDDLLYIAMKEANTARPMLIRQAQFQGIIDNEKAKWNLYYDEYEKLWKSMSRLENSELNHTLPFSNSKSHSTMERVSDLGRADTTLLKAENM</sequence>
<dbReference type="OrthoDB" id="5868873at2759"/>
<protein>
    <submittedName>
        <fullName evidence="1 4">Uncharacterized protein</fullName>
    </submittedName>
</protein>
<organism evidence="2 4">
    <name type="scientific">Dracunculus medinensis</name>
    <name type="common">Guinea worm</name>
    <dbReference type="NCBI Taxonomy" id="318479"/>
    <lineage>
        <taxon>Eukaryota</taxon>
        <taxon>Metazoa</taxon>
        <taxon>Ecdysozoa</taxon>
        <taxon>Nematoda</taxon>
        <taxon>Chromadorea</taxon>
        <taxon>Rhabditida</taxon>
        <taxon>Spirurina</taxon>
        <taxon>Dracunculoidea</taxon>
        <taxon>Dracunculidae</taxon>
        <taxon>Dracunculus</taxon>
    </lineage>
</organism>